<accession>A0AAE9YQE8</accession>
<reference evidence="1 2" key="1">
    <citation type="journal article" date="2015" name="Genome Announc.">
        <title>Draft Genome Sequences of Marine Isolates of Thalassomonas viridans and Thalassomonas actiniarum.</title>
        <authorList>
            <person name="Olonade I."/>
            <person name="van Zyl L.J."/>
            <person name="Trindade M."/>
        </authorList>
    </citation>
    <scope>NUCLEOTIDE SEQUENCE [LARGE SCALE GENOMIC DNA]</scope>
    <source>
        <strain evidence="1 2">A5K-106</strain>
    </source>
</reference>
<sequence length="107" mass="11791">MQNTVIEMVSYKLKAGVSRQDLEATQEQVNRFLQTLEGFMYRSVAENESGVLYDVVYWQDMASAKAADEAFMTHAAGKALMAIADEQSVSMSHMEVLSQAQGQCSAS</sequence>
<gene>
    <name evidence="1" type="ORF">SG35_020450</name>
</gene>
<evidence type="ECO:0000313" key="1">
    <source>
        <dbReference type="EMBL" id="WDD97661.1"/>
    </source>
</evidence>
<dbReference type="RefSeq" id="WP_044833364.1">
    <property type="nucleotide sequence ID" value="NZ_CP059735.1"/>
</dbReference>
<reference evidence="1 2" key="2">
    <citation type="journal article" date="2022" name="Mar. Drugs">
        <title>Bioassay-Guided Fractionation Leads to the Detection of Cholic Acid Generated by the Rare Thalassomonas sp.</title>
        <authorList>
            <person name="Pheiffer F."/>
            <person name="Schneider Y.K."/>
            <person name="Hansen E.H."/>
            <person name="Andersen J.H."/>
            <person name="Isaksson J."/>
            <person name="Busche T."/>
            <person name="R C."/>
            <person name="Kalinowski J."/>
            <person name="Zyl L.V."/>
            <person name="Trindade M."/>
        </authorList>
    </citation>
    <scope>NUCLEOTIDE SEQUENCE [LARGE SCALE GENOMIC DNA]</scope>
    <source>
        <strain evidence="1 2">A5K-106</strain>
    </source>
</reference>
<dbReference type="Proteomes" id="UP000032568">
    <property type="component" value="Chromosome"/>
</dbReference>
<dbReference type="EMBL" id="CP059735">
    <property type="protein sequence ID" value="WDD97661.1"/>
    <property type="molecule type" value="Genomic_DNA"/>
</dbReference>
<evidence type="ECO:0008006" key="3">
    <source>
        <dbReference type="Google" id="ProtNLM"/>
    </source>
</evidence>
<keyword evidence="2" id="KW-1185">Reference proteome</keyword>
<dbReference type="KEGG" id="tact:SG35_020450"/>
<dbReference type="AlphaFoldDB" id="A0AAE9YQE8"/>
<name>A0AAE9YQE8_9GAMM</name>
<dbReference type="SUPFAM" id="SSF54909">
    <property type="entry name" value="Dimeric alpha+beta barrel"/>
    <property type="match status" value="1"/>
</dbReference>
<dbReference type="InterPro" id="IPR011008">
    <property type="entry name" value="Dimeric_a/b-barrel"/>
</dbReference>
<organism evidence="1 2">
    <name type="scientific">Thalassomonas actiniarum</name>
    <dbReference type="NCBI Taxonomy" id="485447"/>
    <lineage>
        <taxon>Bacteria</taxon>
        <taxon>Pseudomonadati</taxon>
        <taxon>Pseudomonadota</taxon>
        <taxon>Gammaproteobacteria</taxon>
        <taxon>Alteromonadales</taxon>
        <taxon>Colwelliaceae</taxon>
        <taxon>Thalassomonas</taxon>
    </lineage>
</organism>
<protein>
    <recommendedName>
        <fullName evidence="3">ABM domain-containing protein</fullName>
    </recommendedName>
</protein>
<evidence type="ECO:0000313" key="2">
    <source>
        <dbReference type="Proteomes" id="UP000032568"/>
    </source>
</evidence>
<proteinExistence type="predicted"/>